<feature type="domain" description="AB hydrolase-1" evidence="1">
    <location>
        <begin position="4"/>
        <end position="218"/>
    </location>
</feature>
<evidence type="ECO:0000313" key="3">
    <source>
        <dbReference type="Proteomes" id="UP001501532"/>
    </source>
</evidence>
<dbReference type="InterPro" id="IPR052897">
    <property type="entry name" value="Sec-Metab_Biosynth_Hydrolase"/>
</dbReference>
<accession>A0ABP6LLT9</accession>
<name>A0ABP6LLT9_9ACTN</name>
<dbReference type="EMBL" id="BAAAUF010000030">
    <property type="protein sequence ID" value="GAA3050474.1"/>
    <property type="molecule type" value="Genomic_DNA"/>
</dbReference>
<organism evidence="2 3">
    <name type="scientific">Streptomyces glomeratus</name>
    <dbReference type="NCBI Taxonomy" id="284452"/>
    <lineage>
        <taxon>Bacteria</taxon>
        <taxon>Bacillati</taxon>
        <taxon>Actinomycetota</taxon>
        <taxon>Actinomycetes</taxon>
        <taxon>Kitasatosporales</taxon>
        <taxon>Streptomycetaceae</taxon>
        <taxon>Streptomyces</taxon>
    </lineage>
</organism>
<gene>
    <name evidence="2" type="ORF">GCM10010448_36890</name>
</gene>
<evidence type="ECO:0000259" key="1">
    <source>
        <dbReference type="Pfam" id="PF12697"/>
    </source>
</evidence>
<proteinExistence type="predicted"/>
<dbReference type="SUPFAM" id="SSF53474">
    <property type="entry name" value="alpha/beta-Hydrolases"/>
    <property type="match status" value="1"/>
</dbReference>
<keyword evidence="2" id="KW-0378">Hydrolase</keyword>
<dbReference type="Pfam" id="PF12697">
    <property type="entry name" value="Abhydrolase_6"/>
    <property type="match status" value="1"/>
</dbReference>
<dbReference type="PANTHER" id="PTHR37017">
    <property type="entry name" value="AB HYDROLASE-1 DOMAIN-CONTAINING PROTEIN-RELATED"/>
    <property type="match status" value="1"/>
</dbReference>
<dbReference type="RefSeq" id="WP_234516651.1">
    <property type="nucleotide sequence ID" value="NZ_BAAAUF010000030.1"/>
</dbReference>
<reference evidence="3" key="1">
    <citation type="journal article" date="2019" name="Int. J. Syst. Evol. Microbiol.">
        <title>The Global Catalogue of Microorganisms (GCM) 10K type strain sequencing project: providing services to taxonomists for standard genome sequencing and annotation.</title>
        <authorList>
            <consortium name="The Broad Institute Genomics Platform"/>
            <consortium name="The Broad Institute Genome Sequencing Center for Infectious Disease"/>
            <person name="Wu L."/>
            <person name="Ma J."/>
        </authorList>
    </citation>
    <scope>NUCLEOTIDE SEQUENCE [LARGE SCALE GENOMIC DNA]</scope>
    <source>
        <strain evidence="3">JCM 9091</strain>
    </source>
</reference>
<dbReference type="InterPro" id="IPR000073">
    <property type="entry name" value="AB_hydrolase_1"/>
</dbReference>
<keyword evidence="3" id="KW-1185">Reference proteome</keyword>
<evidence type="ECO:0000313" key="2">
    <source>
        <dbReference type="EMBL" id="GAA3050474.1"/>
    </source>
</evidence>
<dbReference type="PANTHER" id="PTHR37017:SF11">
    <property type="entry name" value="ESTERASE_LIPASE_THIOESTERASE DOMAIN-CONTAINING PROTEIN"/>
    <property type="match status" value="1"/>
</dbReference>
<sequence length="232" mass="24350">MANVVLVHGAWSDGSVWQAVIAALHDDGHRVLAVQLPLTSLDEDIAWTRRQIATFDEPVTLVGHSYGGMVISGAARDNSQVTALVFVAAYAPDESESLRTLTGRGAAAEGRSAIRFGADGWSTLDPDLFRDALAADVPATTTRVLAAVQRPTHPACFSSPSGRGAWRDLPCAYVVSVDDRILDPGLQRWFAQRANATVTELPSSHLSPVSHPADVAAAIGGMLNAGTSPGSS</sequence>
<dbReference type="GO" id="GO:0016787">
    <property type="term" value="F:hydrolase activity"/>
    <property type="evidence" value="ECO:0007669"/>
    <property type="project" value="UniProtKB-KW"/>
</dbReference>
<comment type="caution">
    <text evidence="2">The sequence shown here is derived from an EMBL/GenBank/DDBJ whole genome shotgun (WGS) entry which is preliminary data.</text>
</comment>
<protein>
    <submittedName>
        <fullName evidence="2">Alpha/beta hydrolase</fullName>
    </submittedName>
</protein>
<dbReference type="Gene3D" id="3.40.50.1820">
    <property type="entry name" value="alpha/beta hydrolase"/>
    <property type="match status" value="1"/>
</dbReference>
<dbReference type="Proteomes" id="UP001501532">
    <property type="component" value="Unassembled WGS sequence"/>
</dbReference>
<dbReference type="InterPro" id="IPR029058">
    <property type="entry name" value="AB_hydrolase_fold"/>
</dbReference>